<proteinExistence type="predicted"/>
<feature type="region of interest" description="Disordered" evidence="1">
    <location>
        <begin position="43"/>
        <end position="72"/>
    </location>
</feature>
<accession>A0A2I0JKE9</accession>
<evidence type="ECO:0000313" key="2">
    <source>
        <dbReference type="EMBL" id="PKI56741.1"/>
    </source>
</evidence>
<organism evidence="2 3">
    <name type="scientific">Punica granatum</name>
    <name type="common">Pomegranate</name>
    <dbReference type="NCBI Taxonomy" id="22663"/>
    <lineage>
        <taxon>Eukaryota</taxon>
        <taxon>Viridiplantae</taxon>
        <taxon>Streptophyta</taxon>
        <taxon>Embryophyta</taxon>
        <taxon>Tracheophyta</taxon>
        <taxon>Spermatophyta</taxon>
        <taxon>Magnoliopsida</taxon>
        <taxon>eudicotyledons</taxon>
        <taxon>Gunneridae</taxon>
        <taxon>Pentapetalae</taxon>
        <taxon>rosids</taxon>
        <taxon>malvids</taxon>
        <taxon>Myrtales</taxon>
        <taxon>Lythraceae</taxon>
        <taxon>Punica</taxon>
    </lineage>
</organism>
<keyword evidence="3" id="KW-1185">Reference proteome</keyword>
<comment type="caution">
    <text evidence="2">The sequence shown here is derived from an EMBL/GenBank/DDBJ whole genome shotgun (WGS) entry which is preliminary data.</text>
</comment>
<feature type="compositionally biased region" description="Polar residues" evidence="1">
    <location>
        <begin position="48"/>
        <end position="61"/>
    </location>
</feature>
<evidence type="ECO:0000256" key="1">
    <source>
        <dbReference type="SAM" id="MobiDB-lite"/>
    </source>
</evidence>
<sequence length="72" mass="7904">MSDPTGARQVRNSRRALFSMIFAGLAIRVDPIILGSNDHNSHLRRSVRSQGPLTLSQNSIGSLRGDVRPDSF</sequence>
<reference evidence="2 3" key="1">
    <citation type="submission" date="2017-11" db="EMBL/GenBank/DDBJ databases">
        <title>De-novo sequencing of pomegranate (Punica granatum L.) genome.</title>
        <authorList>
            <person name="Akparov Z."/>
            <person name="Amiraslanov A."/>
            <person name="Hajiyeva S."/>
            <person name="Abbasov M."/>
            <person name="Kaur K."/>
            <person name="Hamwieh A."/>
            <person name="Solovyev V."/>
            <person name="Salamov A."/>
            <person name="Braich B."/>
            <person name="Kosarev P."/>
            <person name="Mahmoud A."/>
            <person name="Hajiyev E."/>
            <person name="Babayeva S."/>
            <person name="Izzatullayeva V."/>
            <person name="Mammadov A."/>
            <person name="Mammadov A."/>
            <person name="Sharifova S."/>
            <person name="Ojaghi J."/>
            <person name="Eynullazada K."/>
            <person name="Bayramov B."/>
            <person name="Abdulazimova A."/>
            <person name="Shahmuradov I."/>
        </authorList>
    </citation>
    <scope>NUCLEOTIDE SEQUENCE [LARGE SCALE GENOMIC DNA]</scope>
    <source>
        <strain evidence="3">cv. AG2017</strain>
        <tissue evidence="2">Leaf</tissue>
    </source>
</reference>
<dbReference type="EMBL" id="PGOL01001577">
    <property type="protein sequence ID" value="PKI56741.1"/>
    <property type="molecule type" value="Genomic_DNA"/>
</dbReference>
<name>A0A2I0JKE9_PUNGR</name>
<evidence type="ECO:0000313" key="3">
    <source>
        <dbReference type="Proteomes" id="UP000233551"/>
    </source>
</evidence>
<protein>
    <submittedName>
        <fullName evidence="2">Uncharacterized protein</fullName>
    </submittedName>
</protein>
<dbReference type="AlphaFoldDB" id="A0A2I0JKE9"/>
<gene>
    <name evidence="2" type="ORF">CRG98_022866</name>
</gene>
<dbReference type="Proteomes" id="UP000233551">
    <property type="component" value="Unassembled WGS sequence"/>
</dbReference>